<keyword evidence="1" id="KW-0521">NADP</keyword>
<proteinExistence type="predicted"/>
<dbReference type="SUPFAM" id="SSF51735">
    <property type="entry name" value="NAD(P)-binding Rossmann-fold domains"/>
    <property type="match status" value="1"/>
</dbReference>
<evidence type="ECO:0000256" key="2">
    <source>
        <dbReference type="ARBA" id="ARBA00023002"/>
    </source>
</evidence>
<dbReference type="InterPro" id="IPR051609">
    <property type="entry name" value="NmrA/Isoflavone_reductase-like"/>
</dbReference>
<dbReference type="Proteomes" id="UP000717696">
    <property type="component" value="Unassembled WGS sequence"/>
</dbReference>
<accession>A0A9P9D1N8</accession>
<reference evidence="4" key="1">
    <citation type="journal article" date="2021" name="Nat. Commun.">
        <title>Genetic determinants of endophytism in the Arabidopsis root mycobiome.</title>
        <authorList>
            <person name="Mesny F."/>
            <person name="Miyauchi S."/>
            <person name="Thiergart T."/>
            <person name="Pickel B."/>
            <person name="Atanasova L."/>
            <person name="Karlsson M."/>
            <person name="Huettel B."/>
            <person name="Barry K.W."/>
            <person name="Haridas S."/>
            <person name="Chen C."/>
            <person name="Bauer D."/>
            <person name="Andreopoulos W."/>
            <person name="Pangilinan J."/>
            <person name="LaButti K."/>
            <person name="Riley R."/>
            <person name="Lipzen A."/>
            <person name="Clum A."/>
            <person name="Drula E."/>
            <person name="Henrissat B."/>
            <person name="Kohler A."/>
            <person name="Grigoriev I.V."/>
            <person name="Martin F.M."/>
            <person name="Hacquard S."/>
        </authorList>
    </citation>
    <scope>NUCLEOTIDE SEQUENCE</scope>
    <source>
        <strain evidence="4">MPI-CAGE-AT-0021</strain>
    </source>
</reference>
<name>A0A9P9D1N8_9HYPO</name>
<dbReference type="InterPro" id="IPR036291">
    <property type="entry name" value="NAD(P)-bd_dom_sf"/>
</dbReference>
<evidence type="ECO:0000313" key="5">
    <source>
        <dbReference type="Proteomes" id="UP000717696"/>
    </source>
</evidence>
<evidence type="ECO:0000256" key="1">
    <source>
        <dbReference type="ARBA" id="ARBA00022857"/>
    </source>
</evidence>
<dbReference type="EMBL" id="JAGMUU010000058">
    <property type="protein sequence ID" value="KAH7111036.1"/>
    <property type="molecule type" value="Genomic_DNA"/>
</dbReference>
<dbReference type="PANTHER" id="PTHR47706:SF2">
    <property type="entry name" value="ISOFLAVONE REDUCTASE FAMILY PROTEIN (AFU_ORTHOLOGUE AFUA_2G05290)"/>
    <property type="match status" value="1"/>
</dbReference>
<dbReference type="Pfam" id="PF05368">
    <property type="entry name" value="NmrA"/>
    <property type="match status" value="1"/>
</dbReference>
<evidence type="ECO:0000313" key="4">
    <source>
        <dbReference type="EMBL" id="KAH7111036.1"/>
    </source>
</evidence>
<sequence length="353" mass="38833">MPTLAIAGGTSASLGRAITTAVFANKRLAQWDVVILSRSPRVPLWLGAIDEIKAERHTIRVVDYLSSESLASALKGVHTVVSVTSAHDDTQAQVQINLLHAAIEASCRRFAPSQWGFGSKGWEAIGTLRWANHGVQEECIKQRGTIEFANFNHGSFMNCIGHGIFPPSGPESGEVTTLDQLRKGFGYKSGEDEACAGLHRQGPLADKSGAHLIGMRNGIAELPIKDDGTWPRITFTTLPDVGRFVAASLDLPKWEEDMSMAGDTLTMGELLSHAESVTGKRFNVTVLNREDLEEKLENTPQDDFMGRLWTDFDLAHIRDREDEGVLRPVVNGLCPEVQPISVREYVEKYWIEA</sequence>
<dbReference type="Gene3D" id="3.40.50.720">
    <property type="entry name" value="NAD(P)-binding Rossmann-like Domain"/>
    <property type="match status" value="2"/>
</dbReference>
<dbReference type="OrthoDB" id="419598at2759"/>
<dbReference type="PANTHER" id="PTHR47706">
    <property type="entry name" value="NMRA-LIKE FAMILY PROTEIN"/>
    <property type="match status" value="1"/>
</dbReference>
<protein>
    <recommendedName>
        <fullName evidence="3">NmrA-like domain-containing protein</fullName>
    </recommendedName>
</protein>
<keyword evidence="5" id="KW-1185">Reference proteome</keyword>
<comment type="caution">
    <text evidence="4">The sequence shown here is derived from an EMBL/GenBank/DDBJ whole genome shotgun (WGS) entry which is preliminary data.</text>
</comment>
<dbReference type="InterPro" id="IPR008030">
    <property type="entry name" value="NmrA-like"/>
</dbReference>
<dbReference type="AlphaFoldDB" id="A0A9P9D1N8"/>
<dbReference type="GO" id="GO:0016491">
    <property type="term" value="F:oxidoreductase activity"/>
    <property type="evidence" value="ECO:0007669"/>
    <property type="project" value="UniProtKB-KW"/>
</dbReference>
<keyword evidence="2" id="KW-0560">Oxidoreductase</keyword>
<organism evidence="4 5">
    <name type="scientific">Dactylonectria estremocensis</name>
    <dbReference type="NCBI Taxonomy" id="1079267"/>
    <lineage>
        <taxon>Eukaryota</taxon>
        <taxon>Fungi</taxon>
        <taxon>Dikarya</taxon>
        <taxon>Ascomycota</taxon>
        <taxon>Pezizomycotina</taxon>
        <taxon>Sordariomycetes</taxon>
        <taxon>Hypocreomycetidae</taxon>
        <taxon>Hypocreales</taxon>
        <taxon>Nectriaceae</taxon>
        <taxon>Dactylonectria</taxon>
    </lineage>
</organism>
<gene>
    <name evidence="4" type="ORF">B0J13DRAFT_516392</name>
</gene>
<dbReference type="Gene3D" id="3.90.25.10">
    <property type="entry name" value="UDP-galactose 4-epimerase, domain 1"/>
    <property type="match status" value="1"/>
</dbReference>
<evidence type="ECO:0000259" key="3">
    <source>
        <dbReference type="Pfam" id="PF05368"/>
    </source>
</evidence>
<feature type="domain" description="NmrA-like" evidence="3">
    <location>
        <begin position="4"/>
        <end position="116"/>
    </location>
</feature>